<evidence type="ECO:0000259" key="1">
    <source>
        <dbReference type="SMART" id="SM00278"/>
    </source>
</evidence>
<dbReference type="InterPro" id="IPR004509">
    <property type="entry name" value="Competence_ComEA_HhH"/>
</dbReference>
<dbReference type="PANTHER" id="PTHR21180:SF32">
    <property type="entry name" value="ENDONUCLEASE_EXONUCLEASE_PHOSPHATASE FAMILY DOMAIN-CONTAINING PROTEIN 1"/>
    <property type="match status" value="1"/>
</dbReference>
<keyword evidence="4" id="KW-1185">Reference proteome</keyword>
<dbReference type="NCBIfam" id="TIGR00426">
    <property type="entry name" value="competence protein ComEA helix-hairpin-helix repeat region"/>
    <property type="match status" value="1"/>
</dbReference>
<dbReference type="Proteomes" id="UP001154111">
    <property type="component" value="Chromosome"/>
</dbReference>
<dbReference type="Pfam" id="PF12836">
    <property type="entry name" value="HHH_3"/>
    <property type="match status" value="1"/>
</dbReference>
<gene>
    <name evidence="3" type="primary">comEA</name>
    <name evidence="3" type="ORF">ERYAMS2_00813</name>
    <name evidence="2" type="ORF">ERYAMS_00519</name>
</gene>
<accession>A0AAU9VGA9</accession>
<dbReference type="EMBL" id="OW659477">
    <property type="protein sequence ID" value="CAH2761647.1"/>
    <property type="molecule type" value="Genomic_DNA"/>
</dbReference>
<evidence type="ECO:0000313" key="5">
    <source>
        <dbReference type="Proteomes" id="UP001154111"/>
    </source>
</evidence>
<evidence type="ECO:0000313" key="2">
    <source>
        <dbReference type="EMBL" id="CAH2761646.1"/>
    </source>
</evidence>
<dbReference type="Proteomes" id="UP001154095">
    <property type="component" value="Chromosome"/>
</dbReference>
<organism evidence="3 5">
    <name type="scientific">Erysipelothrix amsterdamensis</name>
    <dbReference type="NCBI Taxonomy" id="2929157"/>
    <lineage>
        <taxon>Bacteria</taxon>
        <taxon>Bacillati</taxon>
        <taxon>Bacillota</taxon>
        <taxon>Erysipelotrichia</taxon>
        <taxon>Erysipelotrichales</taxon>
        <taxon>Erysipelotrichaceae</taxon>
        <taxon>Erysipelothrix</taxon>
    </lineage>
</organism>
<dbReference type="GO" id="GO:0015627">
    <property type="term" value="C:type II protein secretion system complex"/>
    <property type="evidence" value="ECO:0007669"/>
    <property type="project" value="TreeGrafter"/>
</dbReference>
<evidence type="ECO:0000313" key="3">
    <source>
        <dbReference type="EMBL" id="CAH2761647.1"/>
    </source>
</evidence>
<dbReference type="EMBL" id="OW659496">
    <property type="protein sequence ID" value="CAH2761646.1"/>
    <property type="molecule type" value="Genomic_DNA"/>
</dbReference>
<dbReference type="AlphaFoldDB" id="A0AAU9VGA9"/>
<protein>
    <submittedName>
        <fullName evidence="3">Helix-hairpin-helix domain-containing protein</fullName>
    </submittedName>
</protein>
<dbReference type="SMART" id="SM00278">
    <property type="entry name" value="HhH1"/>
    <property type="match status" value="2"/>
</dbReference>
<dbReference type="PANTHER" id="PTHR21180">
    <property type="entry name" value="ENDONUCLEASE/EXONUCLEASE/PHOSPHATASE FAMILY DOMAIN-CONTAINING PROTEIN 1"/>
    <property type="match status" value="1"/>
</dbReference>
<dbReference type="GO" id="GO:0006281">
    <property type="term" value="P:DNA repair"/>
    <property type="evidence" value="ECO:0007669"/>
    <property type="project" value="InterPro"/>
</dbReference>
<feature type="domain" description="Helix-hairpin-helix DNA-binding motif class 1" evidence="1">
    <location>
        <begin position="95"/>
        <end position="114"/>
    </location>
</feature>
<dbReference type="InterPro" id="IPR010994">
    <property type="entry name" value="RuvA_2-like"/>
</dbReference>
<dbReference type="InterPro" id="IPR051675">
    <property type="entry name" value="Endo/Exo/Phosphatase_dom_1"/>
</dbReference>
<evidence type="ECO:0000313" key="4">
    <source>
        <dbReference type="Proteomes" id="UP001154095"/>
    </source>
</evidence>
<proteinExistence type="predicted"/>
<reference evidence="3" key="1">
    <citation type="submission" date="2022-04" db="EMBL/GenBank/DDBJ databases">
        <authorList>
            <person name="Forde T."/>
        </authorList>
    </citation>
    <scope>NUCLEOTIDE SEQUENCE</scope>
    <source>
        <strain evidence="3">A18Y016a</strain>
        <strain evidence="2">A18Y020d</strain>
    </source>
</reference>
<dbReference type="RefSeq" id="WP_123171720.1">
    <property type="nucleotide sequence ID" value="NZ_OW659477.1"/>
</dbReference>
<feature type="domain" description="Helix-hairpin-helix DNA-binding motif class 1" evidence="1">
    <location>
        <begin position="125"/>
        <end position="144"/>
    </location>
</feature>
<dbReference type="SUPFAM" id="SSF47781">
    <property type="entry name" value="RuvA domain 2-like"/>
    <property type="match status" value="1"/>
</dbReference>
<dbReference type="GO" id="GO:0015628">
    <property type="term" value="P:protein secretion by the type II secretion system"/>
    <property type="evidence" value="ECO:0007669"/>
    <property type="project" value="TreeGrafter"/>
</dbReference>
<name>A0AAU9VGA9_9FIRM</name>
<dbReference type="Gene3D" id="1.10.150.320">
    <property type="entry name" value="Photosystem II 12 kDa extrinsic protein"/>
    <property type="match status" value="1"/>
</dbReference>
<dbReference type="InterPro" id="IPR003583">
    <property type="entry name" value="Hlx-hairpin-Hlx_DNA-bd_motif"/>
</dbReference>
<dbReference type="GO" id="GO:0003677">
    <property type="term" value="F:DNA binding"/>
    <property type="evidence" value="ECO:0007669"/>
    <property type="project" value="InterPro"/>
</dbReference>
<sequence>MKLIVLCFFLVGFVSLGLIGRLEYKKKPEITVEVDSKSYHVPVEHDDTFQKILNRIGIQVSNLKEIPEIDSFKEGQVIRLESKKQCISLNISSAQELIQIKGIGPRKADAILKYRIEHEKFISVEELLNIKGIGPKLLERIKDSICV</sequence>